<reference evidence="1" key="1">
    <citation type="submission" date="2021-02" db="EMBL/GenBank/DDBJ databases">
        <authorList>
            <person name="Dougan E. K."/>
            <person name="Rhodes N."/>
            <person name="Thang M."/>
            <person name="Chan C."/>
        </authorList>
    </citation>
    <scope>NUCLEOTIDE SEQUENCE</scope>
</reference>
<name>A0A812PIH8_9DINO</name>
<accession>A0A812PIH8</accession>
<organism evidence="1 2">
    <name type="scientific">Symbiodinium natans</name>
    <dbReference type="NCBI Taxonomy" id="878477"/>
    <lineage>
        <taxon>Eukaryota</taxon>
        <taxon>Sar</taxon>
        <taxon>Alveolata</taxon>
        <taxon>Dinophyceae</taxon>
        <taxon>Suessiales</taxon>
        <taxon>Symbiodiniaceae</taxon>
        <taxon>Symbiodinium</taxon>
    </lineage>
</organism>
<evidence type="ECO:0000313" key="2">
    <source>
        <dbReference type="Proteomes" id="UP000604046"/>
    </source>
</evidence>
<dbReference type="AlphaFoldDB" id="A0A812PIH8"/>
<dbReference type="OrthoDB" id="409175at2759"/>
<keyword evidence="2" id="KW-1185">Reference proteome</keyword>
<evidence type="ECO:0000313" key="1">
    <source>
        <dbReference type="EMBL" id="CAE7336539.1"/>
    </source>
</evidence>
<protein>
    <submittedName>
        <fullName evidence="1">Uncharacterized protein</fullName>
    </submittedName>
</protein>
<dbReference type="Proteomes" id="UP000604046">
    <property type="component" value="Unassembled WGS sequence"/>
</dbReference>
<dbReference type="EMBL" id="CAJNDS010002117">
    <property type="protein sequence ID" value="CAE7336539.1"/>
    <property type="molecule type" value="Genomic_DNA"/>
</dbReference>
<gene>
    <name evidence="1" type="ORF">SNAT2548_LOCUS17611</name>
</gene>
<proteinExistence type="predicted"/>
<comment type="caution">
    <text evidence="1">The sequence shown here is derived from an EMBL/GenBank/DDBJ whole genome shotgun (WGS) entry which is preliminary data.</text>
</comment>
<sequence>MEWRVTSCQTRSPSVLIQHLFEMGRLDRTQSIVDFSRHWTWACEDPRGFDSEVAESSERKFFECRWWCMRLANADKTHFPESDVNDIVSANLQSIFLHCRDVDLSVREHAHRLVADYGFGGLPFVQQTIAEAMLGQMEDLLPESADISKEALQRAMRCAEHIAIVVRGLTKPQRQKWVSLLVRALQIDEEIEHQFQERLISDLKILWRADDDPRRSYAEADQQLKAFSQLANKRLQREIMRLRYC</sequence>